<protein>
    <submittedName>
        <fullName evidence="1">Uncharacterized protein</fullName>
    </submittedName>
</protein>
<comment type="caution">
    <text evidence="1">The sequence shown here is derived from an EMBL/GenBank/DDBJ whole genome shotgun (WGS) entry which is preliminary data.</text>
</comment>
<name>A0A1Y1ZMT6_9PLEO</name>
<proteinExistence type="predicted"/>
<keyword evidence="2" id="KW-1185">Reference proteome</keyword>
<organism evidence="1 2">
    <name type="scientific">Clohesyomyces aquaticus</name>
    <dbReference type="NCBI Taxonomy" id="1231657"/>
    <lineage>
        <taxon>Eukaryota</taxon>
        <taxon>Fungi</taxon>
        <taxon>Dikarya</taxon>
        <taxon>Ascomycota</taxon>
        <taxon>Pezizomycotina</taxon>
        <taxon>Dothideomycetes</taxon>
        <taxon>Pleosporomycetidae</taxon>
        <taxon>Pleosporales</taxon>
        <taxon>Lindgomycetaceae</taxon>
        <taxon>Clohesyomyces</taxon>
    </lineage>
</organism>
<sequence length="169" mass="18546">MPWLSEPRLIVVDTSTAAHEGHEYQGCAFALADTDTEAWFSPSPSPVPSPSLSPLPTGELYVSNCAPPNTLQLDCVSSVDIPTSYSEVYVSPFIHPSFCPDTEIGEPYRRTDIPAVWTDSVDSGLCRVERQESWSALHPQHSLSDERSSTGRHPGVHVQCTSTHQHFPT</sequence>
<reference evidence="1 2" key="1">
    <citation type="submission" date="2016-07" db="EMBL/GenBank/DDBJ databases">
        <title>Pervasive Adenine N6-methylation of Active Genes in Fungi.</title>
        <authorList>
            <consortium name="DOE Joint Genome Institute"/>
            <person name="Mondo S.J."/>
            <person name="Dannebaum R.O."/>
            <person name="Kuo R.C."/>
            <person name="Labutti K."/>
            <person name="Haridas S."/>
            <person name="Kuo A."/>
            <person name="Salamov A."/>
            <person name="Ahrendt S.R."/>
            <person name="Lipzen A."/>
            <person name="Sullivan W."/>
            <person name="Andreopoulos W.B."/>
            <person name="Clum A."/>
            <person name="Lindquist E."/>
            <person name="Daum C."/>
            <person name="Ramamoorthy G.K."/>
            <person name="Gryganskyi A."/>
            <person name="Culley D."/>
            <person name="Magnuson J.K."/>
            <person name="James T.Y."/>
            <person name="O'Malley M.A."/>
            <person name="Stajich J.E."/>
            <person name="Spatafora J.W."/>
            <person name="Visel A."/>
            <person name="Grigoriev I.V."/>
        </authorList>
    </citation>
    <scope>NUCLEOTIDE SEQUENCE [LARGE SCALE GENOMIC DNA]</scope>
    <source>
        <strain evidence="1 2">CBS 115471</strain>
    </source>
</reference>
<evidence type="ECO:0000313" key="1">
    <source>
        <dbReference type="EMBL" id="ORY11504.1"/>
    </source>
</evidence>
<dbReference type="EMBL" id="MCFA01000060">
    <property type="protein sequence ID" value="ORY11504.1"/>
    <property type="molecule type" value="Genomic_DNA"/>
</dbReference>
<accession>A0A1Y1ZMT6</accession>
<evidence type="ECO:0000313" key="2">
    <source>
        <dbReference type="Proteomes" id="UP000193144"/>
    </source>
</evidence>
<dbReference type="AlphaFoldDB" id="A0A1Y1ZMT6"/>
<dbReference type="Proteomes" id="UP000193144">
    <property type="component" value="Unassembled WGS sequence"/>
</dbReference>
<gene>
    <name evidence="1" type="ORF">BCR34DRAFT_324075</name>
</gene>